<feature type="domain" description="GspL periplasmic" evidence="12">
    <location>
        <begin position="225"/>
        <end position="378"/>
    </location>
</feature>
<evidence type="ECO:0000259" key="11">
    <source>
        <dbReference type="Pfam" id="PF05134"/>
    </source>
</evidence>
<dbReference type="GO" id="GO:0015627">
    <property type="term" value="C:type II protein secretion system complex"/>
    <property type="evidence" value="ECO:0007669"/>
    <property type="project" value="InterPro"/>
</dbReference>
<dbReference type="PIRSF" id="PIRSF015761">
    <property type="entry name" value="Protein_L"/>
    <property type="match status" value="1"/>
</dbReference>
<dbReference type="EMBL" id="QYUR01000002">
    <property type="protein sequence ID" value="RJG13774.1"/>
    <property type="molecule type" value="Genomic_DNA"/>
</dbReference>
<keyword evidence="6" id="KW-0812">Transmembrane</keyword>
<evidence type="ECO:0000256" key="3">
    <source>
        <dbReference type="ARBA" id="ARBA00022448"/>
    </source>
</evidence>
<dbReference type="Gene3D" id="3.30.420.380">
    <property type="match status" value="1"/>
</dbReference>
<name>A0A418XMU5_9PSED</name>
<dbReference type="Proteomes" id="UP000284021">
    <property type="component" value="Unassembled WGS sequence"/>
</dbReference>
<evidence type="ECO:0000256" key="6">
    <source>
        <dbReference type="ARBA" id="ARBA00022692"/>
    </source>
</evidence>
<keyword evidence="4" id="KW-1003">Cell membrane</keyword>
<dbReference type="NCBIfam" id="TIGR01709">
    <property type="entry name" value="typeII_sec_gspL"/>
    <property type="match status" value="1"/>
</dbReference>
<comment type="similarity">
    <text evidence="2 10">Belongs to the GSP L family.</text>
</comment>
<dbReference type="AlphaFoldDB" id="A0A418XMU5"/>
<dbReference type="InterPro" id="IPR024230">
    <property type="entry name" value="GspL_cyto_dom"/>
</dbReference>
<evidence type="ECO:0000256" key="7">
    <source>
        <dbReference type="ARBA" id="ARBA00022927"/>
    </source>
</evidence>
<dbReference type="Gene3D" id="3.30.1360.100">
    <property type="entry name" value="General secretion pathway protein M, EpsM"/>
    <property type="match status" value="1"/>
</dbReference>
<organism evidence="13 14">
    <name type="scientific">Pseudomonas cavernicola</name>
    <dbReference type="NCBI Taxonomy" id="2320866"/>
    <lineage>
        <taxon>Bacteria</taxon>
        <taxon>Pseudomonadati</taxon>
        <taxon>Pseudomonadota</taxon>
        <taxon>Gammaproteobacteria</taxon>
        <taxon>Pseudomonadales</taxon>
        <taxon>Pseudomonadaceae</taxon>
        <taxon>Pseudomonas</taxon>
    </lineage>
</organism>
<keyword evidence="5" id="KW-0997">Cell inner membrane</keyword>
<evidence type="ECO:0000256" key="10">
    <source>
        <dbReference type="PIRNR" id="PIRNR015761"/>
    </source>
</evidence>
<dbReference type="GO" id="GO:0005886">
    <property type="term" value="C:plasma membrane"/>
    <property type="evidence" value="ECO:0007669"/>
    <property type="project" value="UniProtKB-SubCell"/>
</dbReference>
<proteinExistence type="inferred from homology"/>
<comment type="subcellular location">
    <subcellularLocation>
        <location evidence="1">Cell inner membrane</location>
        <topology evidence="1">Single-pass membrane protein</topology>
    </subcellularLocation>
</comment>
<comment type="caution">
    <text evidence="13">The sequence shown here is derived from an EMBL/GenBank/DDBJ whole genome shotgun (WGS) entry which is preliminary data.</text>
</comment>
<accession>A0A418XMU5</accession>
<dbReference type="InterPro" id="IPR025691">
    <property type="entry name" value="GspL_pp_dom"/>
</dbReference>
<keyword evidence="8" id="KW-1133">Transmembrane helix</keyword>
<dbReference type="InterPro" id="IPR043129">
    <property type="entry name" value="ATPase_NBD"/>
</dbReference>
<reference evidence="13 14" key="1">
    <citation type="submission" date="2018-09" db="EMBL/GenBank/DDBJ databases">
        <authorList>
            <person name="Zhu H."/>
        </authorList>
    </citation>
    <scope>NUCLEOTIDE SEQUENCE [LARGE SCALE GENOMIC DNA]</scope>
    <source>
        <strain evidence="13 14">K1S02-6</strain>
    </source>
</reference>
<keyword evidence="3 10" id="KW-0813">Transport</keyword>
<gene>
    <name evidence="13" type="primary">gspL</name>
    <name evidence="13" type="ORF">D3879_11240</name>
</gene>
<evidence type="ECO:0000259" key="12">
    <source>
        <dbReference type="Pfam" id="PF12693"/>
    </source>
</evidence>
<keyword evidence="14" id="KW-1185">Reference proteome</keyword>
<dbReference type="RefSeq" id="WP_119954325.1">
    <property type="nucleotide sequence ID" value="NZ_QYUR01000002.1"/>
</dbReference>
<dbReference type="OrthoDB" id="7011844at2"/>
<evidence type="ECO:0000313" key="13">
    <source>
        <dbReference type="EMBL" id="RJG13774.1"/>
    </source>
</evidence>
<evidence type="ECO:0000256" key="5">
    <source>
        <dbReference type="ARBA" id="ARBA00022519"/>
    </source>
</evidence>
<evidence type="ECO:0000256" key="4">
    <source>
        <dbReference type="ARBA" id="ARBA00022475"/>
    </source>
</evidence>
<evidence type="ECO:0000256" key="2">
    <source>
        <dbReference type="ARBA" id="ARBA00005318"/>
    </source>
</evidence>
<dbReference type="Pfam" id="PF12693">
    <property type="entry name" value="GspL_C"/>
    <property type="match status" value="1"/>
</dbReference>
<evidence type="ECO:0000313" key="14">
    <source>
        <dbReference type="Proteomes" id="UP000284021"/>
    </source>
</evidence>
<dbReference type="GO" id="GO:0015628">
    <property type="term" value="P:protein secretion by the type II secretion system"/>
    <property type="evidence" value="ECO:0007669"/>
    <property type="project" value="InterPro"/>
</dbReference>
<evidence type="ECO:0000256" key="9">
    <source>
        <dbReference type="ARBA" id="ARBA00023136"/>
    </source>
</evidence>
<dbReference type="GO" id="GO:0009276">
    <property type="term" value="C:Gram-negative-bacterium-type cell wall"/>
    <property type="evidence" value="ECO:0007669"/>
    <property type="project" value="InterPro"/>
</dbReference>
<keyword evidence="7 10" id="KW-0653">Protein transport</keyword>
<protein>
    <recommendedName>
        <fullName evidence="10">Type II secretion system protein L</fullName>
        <shortName evidence="10">T2SS protein L</shortName>
    </recommendedName>
</protein>
<sequence length="379" mass="41316">MSQVCIFLPPAACVGADPELEVCRVQAGVRTQLAFAAAVAELSAPWRLVLPVEAVTSCVVQLPTQKSRWLRQALPFAVEELLAEEVEHLHLALGEQLADGRHRVFAVRRSWLADWLTLCAEARPATIQVDADLLPVQGTQLLWLDERWLLGGATLTRMALVSEDWPSLAPVCPLPHMAFAPPEQALPAGIVECQREPDLHLWLASQSAGCNLAQGEFAPPESAEDWLRWRPVLGLVGLWLVLQWGFNLAQSWQLQHESEAYAASNVALYRELFPEDNKLVNLRTQFDQHLAEGAAGGQSRLLNLLGQATGALIAEGAQVRVQQLDFSDSRGDLALQVQAPGFDALERLRERLIAAGLVVQLGSASREATGVSARLVIGG</sequence>
<evidence type="ECO:0000256" key="1">
    <source>
        <dbReference type="ARBA" id="ARBA00004377"/>
    </source>
</evidence>
<dbReference type="InterPro" id="IPR007812">
    <property type="entry name" value="T2SS_protein-GspL"/>
</dbReference>
<evidence type="ECO:0000256" key="8">
    <source>
        <dbReference type="ARBA" id="ARBA00022989"/>
    </source>
</evidence>
<comment type="function">
    <text evidence="10">Inner membrane component of the type II secretion system required for the energy-dependent secretion of extracellular factors such as proteases and toxins from the periplasm.</text>
</comment>
<dbReference type="SUPFAM" id="SSF53067">
    <property type="entry name" value="Actin-like ATPase domain"/>
    <property type="match status" value="1"/>
</dbReference>
<feature type="domain" description="GspL cytoplasmic actin-ATPase-like" evidence="11">
    <location>
        <begin position="30"/>
        <end position="219"/>
    </location>
</feature>
<dbReference type="Pfam" id="PF05134">
    <property type="entry name" value="T2SSL"/>
    <property type="match status" value="1"/>
</dbReference>
<keyword evidence="9" id="KW-0472">Membrane</keyword>